<sequence length="108" mass="12140">MNSLLPGLCRAEGLDADEGIQLFGSGVLEEECTQKLQDGRGLELGSPGLKLPSFCRDWKRETSFQKHQDWTMHLPVTELKTSTSIHPAFHLSIFKLFKIGSWVQLRLG</sequence>
<protein>
    <submittedName>
        <fullName evidence="1">Uncharacterized protein</fullName>
    </submittedName>
</protein>
<proteinExistence type="predicted"/>
<keyword evidence="2" id="KW-1185">Reference proteome</keyword>
<name>A0ABV0RG65_9TELE</name>
<comment type="caution">
    <text evidence="1">The sequence shown here is derived from an EMBL/GenBank/DDBJ whole genome shotgun (WGS) entry which is preliminary data.</text>
</comment>
<dbReference type="EMBL" id="JAHRIN010043946">
    <property type="protein sequence ID" value="MEQ2207160.1"/>
    <property type="molecule type" value="Genomic_DNA"/>
</dbReference>
<evidence type="ECO:0000313" key="2">
    <source>
        <dbReference type="Proteomes" id="UP001434883"/>
    </source>
</evidence>
<gene>
    <name evidence="1" type="ORF">XENOCAPTIV_008084</name>
</gene>
<evidence type="ECO:0000313" key="1">
    <source>
        <dbReference type="EMBL" id="MEQ2207160.1"/>
    </source>
</evidence>
<dbReference type="Proteomes" id="UP001434883">
    <property type="component" value="Unassembled WGS sequence"/>
</dbReference>
<organism evidence="1 2">
    <name type="scientific">Xenoophorus captivus</name>
    <dbReference type="NCBI Taxonomy" id="1517983"/>
    <lineage>
        <taxon>Eukaryota</taxon>
        <taxon>Metazoa</taxon>
        <taxon>Chordata</taxon>
        <taxon>Craniata</taxon>
        <taxon>Vertebrata</taxon>
        <taxon>Euteleostomi</taxon>
        <taxon>Actinopterygii</taxon>
        <taxon>Neopterygii</taxon>
        <taxon>Teleostei</taxon>
        <taxon>Neoteleostei</taxon>
        <taxon>Acanthomorphata</taxon>
        <taxon>Ovalentaria</taxon>
        <taxon>Atherinomorphae</taxon>
        <taxon>Cyprinodontiformes</taxon>
        <taxon>Goodeidae</taxon>
        <taxon>Xenoophorus</taxon>
    </lineage>
</organism>
<accession>A0ABV0RG65</accession>
<reference evidence="1 2" key="1">
    <citation type="submission" date="2021-06" db="EMBL/GenBank/DDBJ databases">
        <authorList>
            <person name="Palmer J.M."/>
        </authorList>
    </citation>
    <scope>NUCLEOTIDE SEQUENCE [LARGE SCALE GENOMIC DNA]</scope>
    <source>
        <strain evidence="1 2">XC_2019</strain>
        <tissue evidence="1">Muscle</tissue>
    </source>
</reference>